<evidence type="ECO:0000313" key="6">
    <source>
        <dbReference type="EMBL" id="TCS60287.1"/>
    </source>
</evidence>
<dbReference type="Gene3D" id="1.10.10.60">
    <property type="entry name" value="Homeodomain-like"/>
    <property type="match status" value="2"/>
</dbReference>
<dbReference type="InterPro" id="IPR011051">
    <property type="entry name" value="RmlC_Cupin_sf"/>
</dbReference>
<dbReference type="EMBL" id="BHEO01000002">
    <property type="protein sequence ID" value="GBU03838.1"/>
    <property type="molecule type" value="Genomic_DNA"/>
</dbReference>
<evidence type="ECO:0000313" key="5">
    <source>
        <dbReference type="EMBL" id="GBU03838.1"/>
    </source>
</evidence>
<evidence type="ECO:0000313" key="7">
    <source>
        <dbReference type="Proteomes" id="UP000294613"/>
    </source>
</evidence>
<dbReference type="RefSeq" id="WP_116441052.1">
    <property type="nucleotide sequence ID" value="NZ_BHEO01000002.1"/>
</dbReference>
<dbReference type="Proteomes" id="UP000294613">
    <property type="component" value="Unassembled WGS sequence"/>
</dbReference>
<keyword evidence="2 6" id="KW-0238">DNA-binding</keyword>
<dbReference type="PROSITE" id="PS01124">
    <property type="entry name" value="HTH_ARAC_FAMILY_2"/>
    <property type="match status" value="1"/>
</dbReference>
<dbReference type="InterPro" id="IPR009057">
    <property type="entry name" value="Homeodomain-like_sf"/>
</dbReference>
<dbReference type="GO" id="GO:0043565">
    <property type="term" value="F:sequence-specific DNA binding"/>
    <property type="evidence" value="ECO:0007669"/>
    <property type="project" value="InterPro"/>
</dbReference>
<dbReference type="Proteomes" id="UP000702954">
    <property type="component" value="Unassembled WGS sequence"/>
</dbReference>
<dbReference type="Gene3D" id="2.60.120.10">
    <property type="entry name" value="Jelly Rolls"/>
    <property type="match status" value="1"/>
</dbReference>
<feature type="domain" description="HTH araC/xylS-type" evidence="4">
    <location>
        <begin position="189"/>
        <end position="287"/>
    </location>
</feature>
<proteinExistence type="predicted"/>
<dbReference type="SMART" id="SM00342">
    <property type="entry name" value="HTH_ARAC"/>
    <property type="match status" value="1"/>
</dbReference>
<dbReference type="EMBL" id="SLZV01000044">
    <property type="protein sequence ID" value="TCS60287.1"/>
    <property type="molecule type" value="Genomic_DNA"/>
</dbReference>
<evidence type="ECO:0000256" key="1">
    <source>
        <dbReference type="ARBA" id="ARBA00023015"/>
    </source>
</evidence>
<evidence type="ECO:0000259" key="4">
    <source>
        <dbReference type="PROSITE" id="PS01124"/>
    </source>
</evidence>
<dbReference type="InterPro" id="IPR018062">
    <property type="entry name" value="HTH_AraC-typ_CS"/>
</dbReference>
<dbReference type="InterPro" id="IPR020449">
    <property type="entry name" value="Tscrpt_reg_AraC-type_HTH"/>
</dbReference>
<reference evidence="5 8" key="1">
    <citation type="journal article" date="2018" name="Int. J. Syst. Evol. Microbiol.">
        <title>Draft Genome Sequence of Faecalimonas umbilicata JCM 30896T, an Acetate-Producing Bacterium Isolated from Human Feces.</title>
        <authorList>
            <person name="Sakamoto M."/>
            <person name="Ikeyama N."/>
            <person name="Yuki M."/>
            <person name="Ohkuma M."/>
        </authorList>
    </citation>
    <scope>NUCLEOTIDE SEQUENCE [LARGE SCALE GENOMIC DNA]</scope>
    <source>
        <strain evidence="5 8">EGH7</strain>
    </source>
</reference>
<keyword evidence="8" id="KW-1185">Reference proteome</keyword>
<reference evidence="6 7" key="2">
    <citation type="submission" date="2019-03" db="EMBL/GenBank/DDBJ databases">
        <title>Genomic Encyclopedia of Type Strains, Phase IV (KMG-IV): sequencing the most valuable type-strain genomes for metagenomic binning, comparative biology and taxonomic classification.</title>
        <authorList>
            <person name="Goeker M."/>
        </authorList>
    </citation>
    <scope>NUCLEOTIDE SEQUENCE [LARGE SCALE GENOMIC DNA]</scope>
    <source>
        <strain evidence="6 7">DSM 103426</strain>
    </source>
</reference>
<name>A0A4R3J4P7_9FIRM</name>
<organism evidence="6 7">
    <name type="scientific">Faecalimonas umbilicata</name>
    <dbReference type="NCBI Taxonomy" id="1912855"/>
    <lineage>
        <taxon>Bacteria</taxon>
        <taxon>Bacillati</taxon>
        <taxon>Bacillota</taxon>
        <taxon>Clostridia</taxon>
        <taxon>Lachnospirales</taxon>
        <taxon>Lachnospiraceae</taxon>
        <taxon>Faecalimonas</taxon>
    </lineage>
</organism>
<dbReference type="PANTHER" id="PTHR43280">
    <property type="entry name" value="ARAC-FAMILY TRANSCRIPTIONAL REGULATOR"/>
    <property type="match status" value="1"/>
</dbReference>
<dbReference type="SUPFAM" id="SSF46689">
    <property type="entry name" value="Homeodomain-like"/>
    <property type="match status" value="1"/>
</dbReference>
<keyword evidence="3" id="KW-0804">Transcription</keyword>
<accession>A0A4R3J4P7</accession>
<keyword evidence="1" id="KW-0805">Transcription regulation</keyword>
<evidence type="ECO:0000313" key="8">
    <source>
        <dbReference type="Proteomes" id="UP000702954"/>
    </source>
</evidence>
<dbReference type="PROSITE" id="PS00041">
    <property type="entry name" value="HTH_ARAC_FAMILY_1"/>
    <property type="match status" value="1"/>
</dbReference>
<dbReference type="PRINTS" id="PR00032">
    <property type="entry name" value="HTHARAC"/>
</dbReference>
<gene>
    <name evidence="6" type="ORF">EDD74_1444</name>
    <name evidence="5" type="ORF">FAEUMB_03790</name>
</gene>
<comment type="caution">
    <text evidence="6">The sequence shown here is derived from an EMBL/GenBank/DDBJ whole genome shotgun (WGS) entry which is preliminary data.</text>
</comment>
<sequence>MMYKGTLLTDTISIHEVFTIHYFEYMSDFSFAGESHNFWEFVFVDKGEIDIYMESIHARLKKGEVAFHKPNEFHRLQATGSSAPNLVVISFECNDAVMQFFEGKILSLDETEKILLGEIVKEAKSLFNCRLDDPYLTEMTKYKQPPFGAEQFIRIHLEHFLLHLLRRRQDSPSSTPKVIASKGNSEVFNRVLAYMEKNLCLHLTIEQICRDNMIGRSQLQKIFQQKTGLGVIEYFSNMKIDAAKQMMRTDLMNFTQISEKLGYSSIHYFSRQFKKITGMTPSEYVSSIKALSEV</sequence>
<dbReference type="InterPro" id="IPR014710">
    <property type="entry name" value="RmlC-like_jellyroll"/>
</dbReference>
<protein>
    <submittedName>
        <fullName evidence="6">AraC-like DNA-binding protein</fullName>
    </submittedName>
</protein>
<dbReference type="Pfam" id="PF12833">
    <property type="entry name" value="HTH_18"/>
    <property type="match status" value="1"/>
</dbReference>
<evidence type="ECO:0000256" key="3">
    <source>
        <dbReference type="ARBA" id="ARBA00023163"/>
    </source>
</evidence>
<dbReference type="PANTHER" id="PTHR43280:SF2">
    <property type="entry name" value="HTH-TYPE TRANSCRIPTIONAL REGULATOR EXSA"/>
    <property type="match status" value="1"/>
</dbReference>
<dbReference type="InterPro" id="IPR018060">
    <property type="entry name" value="HTH_AraC"/>
</dbReference>
<dbReference type="AlphaFoldDB" id="A0A4R3J4P7"/>
<dbReference type="SUPFAM" id="SSF51182">
    <property type="entry name" value="RmlC-like cupins"/>
    <property type="match status" value="1"/>
</dbReference>
<dbReference type="GO" id="GO:0003700">
    <property type="term" value="F:DNA-binding transcription factor activity"/>
    <property type="evidence" value="ECO:0007669"/>
    <property type="project" value="InterPro"/>
</dbReference>
<evidence type="ECO:0000256" key="2">
    <source>
        <dbReference type="ARBA" id="ARBA00023125"/>
    </source>
</evidence>